<evidence type="ECO:0000313" key="1">
    <source>
        <dbReference type="EMBL" id="KAL1274776.1"/>
    </source>
</evidence>
<name>A0ABR3NDI0_9TELE</name>
<proteinExistence type="predicted"/>
<accession>A0ABR3NDI0</accession>
<protein>
    <submittedName>
        <fullName evidence="1">Uncharacterized protein</fullName>
    </submittedName>
</protein>
<keyword evidence="2" id="KW-1185">Reference proteome</keyword>
<dbReference type="Proteomes" id="UP001558613">
    <property type="component" value="Unassembled WGS sequence"/>
</dbReference>
<gene>
    <name evidence="1" type="ORF">QQF64_027590</name>
</gene>
<dbReference type="EMBL" id="JAYMGO010000005">
    <property type="protein sequence ID" value="KAL1274776.1"/>
    <property type="molecule type" value="Genomic_DNA"/>
</dbReference>
<comment type="caution">
    <text evidence="1">The sequence shown here is derived from an EMBL/GenBank/DDBJ whole genome shotgun (WGS) entry which is preliminary data.</text>
</comment>
<sequence>MAWRTKIKEHNAKDLQRCHSLPHDDPDRPPSMRGGWFHPQPIEFKYKQPFHYENPHLKIQFGASHRSLEGAFSCFSKDIV</sequence>
<evidence type="ECO:0000313" key="2">
    <source>
        <dbReference type="Proteomes" id="UP001558613"/>
    </source>
</evidence>
<organism evidence="1 2">
    <name type="scientific">Cirrhinus molitorella</name>
    <name type="common">mud carp</name>
    <dbReference type="NCBI Taxonomy" id="172907"/>
    <lineage>
        <taxon>Eukaryota</taxon>
        <taxon>Metazoa</taxon>
        <taxon>Chordata</taxon>
        <taxon>Craniata</taxon>
        <taxon>Vertebrata</taxon>
        <taxon>Euteleostomi</taxon>
        <taxon>Actinopterygii</taxon>
        <taxon>Neopterygii</taxon>
        <taxon>Teleostei</taxon>
        <taxon>Ostariophysi</taxon>
        <taxon>Cypriniformes</taxon>
        <taxon>Cyprinidae</taxon>
        <taxon>Labeoninae</taxon>
        <taxon>Labeonini</taxon>
        <taxon>Cirrhinus</taxon>
    </lineage>
</organism>
<reference evidence="1 2" key="1">
    <citation type="submission" date="2023-09" db="EMBL/GenBank/DDBJ databases">
        <authorList>
            <person name="Wang M."/>
        </authorList>
    </citation>
    <scope>NUCLEOTIDE SEQUENCE [LARGE SCALE GENOMIC DNA]</scope>
    <source>
        <strain evidence="1">GT-2023</strain>
        <tissue evidence="1">Liver</tissue>
    </source>
</reference>